<dbReference type="EMBL" id="OE179457">
    <property type="protein sequence ID" value="CAD7568866.1"/>
    <property type="molecule type" value="Genomic_DNA"/>
</dbReference>
<proteinExistence type="predicted"/>
<sequence length="184" mass="20347">MLEKMSLHLCGGIMENCSSPMASLVLTDSSQLTSDGFAKLPDQIMRQTRLAGFAGDGEIRASIPVECSEVIFQPHTSSTVSQRGVCECVRECAMLASSGVADTTLTATKLQNNIVRHTPCSSASPETKPLVTLLVAERWNATNYKEGRIGRLENDEGLHLTQPRSWQLVSREYHSHEYCPWYRS</sequence>
<evidence type="ECO:0000313" key="1">
    <source>
        <dbReference type="EMBL" id="CAD7568866.1"/>
    </source>
</evidence>
<name>A0A7R9IXU1_TIMCA</name>
<reference evidence="1" key="1">
    <citation type="submission" date="2020-11" db="EMBL/GenBank/DDBJ databases">
        <authorList>
            <person name="Tran Van P."/>
        </authorList>
    </citation>
    <scope>NUCLEOTIDE SEQUENCE</scope>
</reference>
<gene>
    <name evidence="1" type="ORF">TCMB3V08_LOCUS1618</name>
</gene>
<accession>A0A7R9IXU1</accession>
<dbReference type="AlphaFoldDB" id="A0A7R9IXU1"/>
<organism evidence="1">
    <name type="scientific">Timema californicum</name>
    <name type="common">California timema</name>
    <name type="synonym">Walking stick</name>
    <dbReference type="NCBI Taxonomy" id="61474"/>
    <lineage>
        <taxon>Eukaryota</taxon>
        <taxon>Metazoa</taxon>
        <taxon>Ecdysozoa</taxon>
        <taxon>Arthropoda</taxon>
        <taxon>Hexapoda</taxon>
        <taxon>Insecta</taxon>
        <taxon>Pterygota</taxon>
        <taxon>Neoptera</taxon>
        <taxon>Polyneoptera</taxon>
        <taxon>Phasmatodea</taxon>
        <taxon>Timematodea</taxon>
        <taxon>Timematoidea</taxon>
        <taxon>Timematidae</taxon>
        <taxon>Timema</taxon>
    </lineage>
</organism>
<protein>
    <submittedName>
        <fullName evidence="1">(California timema) hypothetical protein</fullName>
    </submittedName>
</protein>